<dbReference type="Proteomes" id="UP000245992">
    <property type="component" value="Unassembled WGS sequence"/>
</dbReference>
<gene>
    <name evidence="1" type="ORF">Y717_03395</name>
</gene>
<comment type="caution">
    <text evidence="1">The sequence shown here is derived from an EMBL/GenBank/DDBJ whole genome shotgun (WGS) entry which is preliminary data.</text>
</comment>
<sequence>MAAAGFAVAKPLTLRLSTEEVGPLALLTTAHLMVIS</sequence>
<name>A0A2T7TB90_9ACTN</name>
<reference evidence="1 2" key="1">
    <citation type="submission" date="2013-12" db="EMBL/GenBank/DDBJ databases">
        <title>Annotated genome of Streptomyces scopuliridis.</title>
        <authorList>
            <person name="Olson J.B."/>
        </authorList>
    </citation>
    <scope>NUCLEOTIDE SEQUENCE [LARGE SCALE GENOMIC DNA]</scope>
    <source>
        <strain evidence="1 2">RB72</strain>
    </source>
</reference>
<dbReference type="AlphaFoldDB" id="A0A2T7TB90"/>
<accession>A0A2T7TB90</accession>
<evidence type="ECO:0000313" key="2">
    <source>
        <dbReference type="Proteomes" id="UP000245992"/>
    </source>
</evidence>
<dbReference type="EMBL" id="AZSP01000112">
    <property type="protein sequence ID" value="PVE12361.1"/>
    <property type="molecule type" value="Genomic_DNA"/>
</dbReference>
<evidence type="ECO:0000313" key="1">
    <source>
        <dbReference type="EMBL" id="PVE12361.1"/>
    </source>
</evidence>
<proteinExistence type="predicted"/>
<organism evidence="1 2">
    <name type="scientific">Streptomyces scopuliridis RB72</name>
    <dbReference type="NCBI Taxonomy" id="1440053"/>
    <lineage>
        <taxon>Bacteria</taxon>
        <taxon>Bacillati</taxon>
        <taxon>Actinomycetota</taxon>
        <taxon>Actinomycetes</taxon>
        <taxon>Kitasatosporales</taxon>
        <taxon>Streptomycetaceae</taxon>
        <taxon>Streptomyces</taxon>
    </lineage>
</organism>
<protein>
    <submittedName>
        <fullName evidence="1">Uncharacterized protein</fullName>
    </submittedName>
</protein>
<keyword evidence="2" id="KW-1185">Reference proteome</keyword>